<comment type="function">
    <text evidence="8 9 11">GTPase that plays an essential role in the late steps of ribosome biogenesis.</text>
</comment>
<evidence type="ECO:0000256" key="6">
    <source>
        <dbReference type="ARBA" id="ARBA00023134"/>
    </source>
</evidence>
<keyword evidence="14" id="KW-1185">Reference proteome</keyword>
<comment type="similarity">
    <text evidence="1 9 10 11">Belongs to the TRAFAC class TrmE-Era-EngA-EngB-Septin-like GTPase superfamily. EngA (Der) GTPase family.</text>
</comment>
<dbReference type="NCBIfam" id="TIGR03594">
    <property type="entry name" value="GTPase_EngA"/>
    <property type="match status" value="1"/>
</dbReference>
<dbReference type="FunFam" id="3.30.300.20:FF:000004">
    <property type="entry name" value="GTPase Der"/>
    <property type="match status" value="1"/>
</dbReference>
<feature type="binding site" evidence="9">
    <location>
        <begin position="126"/>
        <end position="129"/>
    </location>
    <ligand>
        <name>GTP</name>
        <dbReference type="ChEBI" id="CHEBI:37565"/>
        <label>1</label>
    </ligand>
</feature>
<comment type="subunit">
    <text evidence="9">Associates with the 50S ribosomal subunit.</text>
</comment>
<dbReference type="CDD" id="cd01894">
    <property type="entry name" value="EngA1"/>
    <property type="match status" value="1"/>
</dbReference>
<protein>
    <recommendedName>
        <fullName evidence="2 9">GTPase Der</fullName>
    </recommendedName>
    <alternativeName>
        <fullName evidence="7 9">GTP-binding protein EngA</fullName>
    </alternativeName>
</protein>
<keyword evidence="5 9" id="KW-0547">Nucleotide-binding</keyword>
<dbReference type="Gene3D" id="3.40.50.300">
    <property type="entry name" value="P-loop containing nucleotide triphosphate hydrolases"/>
    <property type="match status" value="2"/>
</dbReference>
<dbReference type="Gene3D" id="3.30.300.20">
    <property type="match status" value="1"/>
</dbReference>
<keyword evidence="6 9" id="KW-0342">GTP-binding</keyword>
<organism evidence="13 14">
    <name type="scientific">Facklamia hominis CCUG 36813</name>
    <dbReference type="NCBI Taxonomy" id="883111"/>
    <lineage>
        <taxon>Bacteria</taxon>
        <taxon>Bacillati</taxon>
        <taxon>Bacillota</taxon>
        <taxon>Bacilli</taxon>
        <taxon>Lactobacillales</taxon>
        <taxon>Aerococcaceae</taxon>
        <taxon>Facklamia</taxon>
    </lineage>
</organism>
<evidence type="ECO:0000256" key="8">
    <source>
        <dbReference type="ARBA" id="ARBA00053470"/>
    </source>
</evidence>
<dbReference type="EMBL" id="AGZD01000001">
    <property type="protein sequence ID" value="EKB56229.1"/>
    <property type="molecule type" value="Genomic_DNA"/>
</dbReference>
<dbReference type="GO" id="GO:0042254">
    <property type="term" value="P:ribosome biogenesis"/>
    <property type="evidence" value="ECO:0007669"/>
    <property type="project" value="UniProtKB-KW"/>
</dbReference>
<evidence type="ECO:0000256" key="9">
    <source>
        <dbReference type="HAMAP-Rule" id="MF_00195"/>
    </source>
</evidence>
<feature type="binding site" evidence="9">
    <location>
        <begin position="302"/>
        <end position="305"/>
    </location>
    <ligand>
        <name>GTP</name>
        <dbReference type="ChEBI" id="CHEBI:37565"/>
        <label>2</label>
    </ligand>
</feature>
<dbReference type="HOGENOM" id="CLU_016077_6_2_9"/>
<evidence type="ECO:0000256" key="1">
    <source>
        <dbReference type="ARBA" id="ARBA00008279"/>
    </source>
</evidence>
<proteinExistence type="inferred from homology"/>
<comment type="caution">
    <text evidence="13">The sequence shown here is derived from an EMBL/GenBank/DDBJ whole genome shotgun (WGS) entry which is preliminary data.</text>
</comment>
<dbReference type="Pfam" id="PF01926">
    <property type="entry name" value="MMR_HSR1"/>
    <property type="match status" value="2"/>
</dbReference>
<dbReference type="STRING" id="883111.HMPREF9706_00212"/>
<feature type="binding site" evidence="9">
    <location>
        <begin position="17"/>
        <end position="24"/>
    </location>
    <ligand>
        <name>GTP</name>
        <dbReference type="ChEBI" id="CHEBI:37565"/>
        <label>1</label>
    </ligand>
</feature>
<evidence type="ECO:0000256" key="3">
    <source>
        <dbReference type="ARBA" id="ARBA00022517"/>
    </source>
</evidence>
<dbReference type="CDD" id="cd01895">
    <property type="entry name" value="EngA2"/>
    <property type="match status" value="1"/>
</dbReference>
<feature type="binding site" evidence="9">
    <location>
        <begin position="237"/>
        <end position="241"/>
    </location>
    <ligand>
        <name>GTP</name>
        <dbReference type="ChEBI" id="CHEBI:37565"/>
        <label>2</label>
    </ligand>
</feature>
<evidence type="ECO:0000256" key="10">
    <source>
        <dbReference type="PROSITE-ProRule" id="PRU01049"/>
    </source>
</evidence>
<dbReference type="InterPro" id="IPR005225">
    <property type="entry name" value="Small_GTP-bd"/>
</dbReference>
<dbReference type="InterPro" id="IPR032859">
    <property type="entry name" value="KH_dom-like"/>
</dbReference>
<dbReference type="PROSITE" id="PS51712">
    <property type="entry name" value="G_ENGA"/>
    <property type="match status" value="2"/>
</dbReference>
<dbReference type="Proteomes" id="UP000004465">
    <property type="component" value="Unassembled WGS sequence"/>
</dbReference>
<evidence type="ECO:0000256" key="11">
    <source>
        <dbReference type="RuleBase" id="RU004481"/>
    </source>
</evidence>
<evidence type="ECO:0000256" key="5">
    <source>
        <dbReference type="ARBA" id="ARBA00022741"/>
    </source>
</evidence>
<dbReference type="GO" id="GO:0005525">
    <property type="term" value="F:GTP binding"/>
    <property type="evidence" value="ECO:0007669"/>
    <property type="project" value="UniProtKB-UniRule"/>
</dbReference>
<dbReference type="InterPro" id="IPR006073">
    <property type="entry name" value="GTP-bd"/>
</dbReference>
<keyword evidence="4 11" id="KW-0677">Repeat</keyword>
<dbReference type="GO" id="GO:0043022">
    <property type="term" value="F:ribosome binding"/>
    <property type="evidence" value="ECO:0007669"/>
    <property type="project" value="TreeGrafter"/>
</dbReference>
<reference evidence="13 14" key="1">
    <citation type="submission" date="2012-07" db="EMBL/GenBank/DDBJ databases">
        <title>The Genome Sequence of Facklamia hominis CCUG 36813.</title>
        <authorList>
            <consortium name="The Broad Institute Genome Sequencing Platform"/>
            <person name="Earl A."/>
            <person name="Ward D."/>
            <person name="Feldgarden M."/>
            <person name="Gevers D."/>
            <person name="Huys G."/>
            <person name="Walker B."/>
            <person name="Young S.K."/>
            <person name="Zeng Q."/>
            <person name="Gargeya S."/>
            <person name="Fitzgerald M."/>
            <person name="Haas B."/>
            <person name="Abouelleil A."/>
            <person name="Alvarado L."/>
            <person name="Arachchi H.M."/>
            <person name="Berlin A.M."/>
            <person name="Chapman S.B."/>
            <person name="Goldberg J."/>
            <person name="Griggs A."/>
            <person name="Gujja S."/>
            <person name="Hansen M."/>
            <person name="Howarth C."/>
            <person name="Imamovic A."/>
            <person name="Larimer J."/>
            <person name="McCowen C."/>
            <person name="Montmayeur A."/>
            <person name="Murphy C."/>
            <person name="Neiman D."/>
            <person name="Pearson M."/>
            <person name="Priest M."/>
            <person name="Roberts A."/>
            <person name="Saif S."/>
            <person name="Shea T."/>
            <person name="Sisk P."/>
            <person name="Sykes S."/>
            <person name="Wortman J."/>
            <person name="Nusbaum C."/>
            <person name="Birren B."/>
        </authorList>
    </citation>
    <scope>NUCLEOTIDE SEQUENCE [LARGE SCALE GENOMIC DNA]</scope>
    <source>
        <strain evidence="13 14">CCUG 36813</strain>
    </source>
</reference>
<feature type="domain" description="EngA-type G" evidence="12">
    <location>
        <begin position="11"/>
        <end position="174"/>
    </location>
</feature>
<feature type="binding site" evidence="9">
    <location>
        <begin position="189"/>
        <end position="196"/>
    </location>
    <ligand>
        <name>GTP</name>
        <dbReference type="ChEBI" id="CHEBI:37565"/>
        <label>2</label>
    </ligand>
</feature>
<dbReference type="PATRIC" id="fig|883111.3.peg.210"/>
<evidence type="ECO:0000256" key="7">
    <source>
        <dbReference type="ARBA" id="ARBA00032345"/>
    </source>
</evidence>
<dbReference type="InterPro" id="IPR027417">
    <property type="entry name" value="P-loop_NTPase"/>
</dbReference>
<dbReference type="AlphaFoldDB" id="K1MJZ3"/>
<dbReference type="NCBIfam" id="TIGR00231">
    <property type="entry name" value="small_GTP"/>
    <property type="match status" value="2"/>
</dbReference>
<evidence type="ECO:0000256" key="2">
    <source>
        <dbReference type="ARBA" id="ARBA00020953"/>
    </source>
</evidence>
<evidence type="ECO:0000259" key="12">
    <source>
        <dbReference type="PROSITE" id="PS51712"/>
    </source>
</evidence>
<dbReference type="HAMAP" id="MF_00195">
    <property type="entry name" value="GTPase_Der"/>
    <property type="match status" value="1"/>
</dbReference>
<dbReference type="Pfam" id="PF14714">
    <property type="entry name" value="KH_dom-like"/>
    <property type="match status" value="1"/>
</dbReference>
<dbReference type="PIRSF" id="PIRSF006485">
    <property type="entry name" value="GTP-binding_EngA"/>
    <property type="match status" value="1"/>
</dbReference>
<dbReference type="InterPro" id="IPR015946">
    <property type="entry name" value="KH_dom-like_a/b"/>
</dbReference>
<evidence type="ECO:0000256" key="4">
    <source>
        <dbReference type="ARBA" id="ARBA00022737"/>
    </source>
</evidence>
<dbReference type="FunFam" id="3.40.50.300:FF:000040">
    <property type="entry name" value="GTPase Der"/>
    <property type="match status" value="1"/>
</dbReference>
<dbReference type="FunFam" id="3.40.50.300:FF:000057">
    <property type="entry name" value="GTPase Der"/>
    <property type="match status" value="1"/>
</dbReference>
<dbReference type="PANTHER" id="PTHR43834">
    <property type="entry name" value="GTPASE DER"/>
    <property type="match status" value="1"/>
</dbReference>
<sequence>MKYGGDYMDLPVVAIVGRPNVGKSTLFNRLIGERISIVADYEGVTRDRIYATGSWLGREFRLIDTGGIEMVDEPLMNQVRYQAEIATEEADVIIFVTSAQEGMTDTDEAIAHFLHRSNKPVILAVNKADNPEQRAQVYEFYALGHGDPYPISSSHGTGTGDLLDELIKHFPHKDTSEEGDNEIKFSFIGRPNVGKSSLVNAMLKEERVIVSNMEGTTREAVDTHFVSKTGQSFTMIDTAGIRKRGKVYENTEKYSVMRALSAIDRSDIVCLVLDAETGIIEQDKKVAGYAYEANKGIIILVNKWDAVDKSDNLFQEFTEKIRQEFQYLPFAPIIFVSAKTGQRLDRLPAMIEEIYENRFRRIQSSVLNDVLMDAIALNPTPTDKGRRLKIYYMTQVAVNPPTFVVFVNDEELMHFSYQRFIENKLREAFYFEGTPLKILIRQRS</sequence>
<dbReference type="InterPro" id="IPR016484">
    <property type="entry name" value="GTPase_Der"/>
</dbReference>
<keyword evidence="3 9" id="KW-0690">Ribosome biogenesis</keyword>
<evidence type="ECO:0000313" key="13">
    <source>
        <dbReference type="EMBL" id="EKB56229.1"/>
    </source>
</evidence>
<evidence type="ECO:0000313" key="14">
    <source>
        <dbReference type="Proteomes" id="UP000004465"/>
    </source>
</evidence>
<feature type="binding site" evidence="9">
    <location>
        <begin position="64"/>
        <end position="68"/>
    </location>
    <ligand>
        <name>GTP</name>
        <dbReference type="ChEBI" id="CHEBI:37565"/>
        <label>1</label>
    </ligand>
</feature>
<feature type="domain" description="EngA-type G" evidence="12">
    <location>
        <begin position="183"/>
        <end position="359"/>
    </location>
</feature>
<accession>K1MJZ3</accession>
<dbReference type="InterPro" id="IPR031166">
    <property type="entry name" value="G_ENGA"/>
</dbReference>
<dbReference type="PRINTS" id="PR00326">
    <property type="entry name" value="GTP1OBG"/>
</dbReference>
<name>K1MJZ3_9LACT</name>
<dbReference type="SUPFAM" id="SSF52540">
    <property type="entry name" value="P-loop containing nucleoside triphosphate hydrolases"/>
    <property type="match status" value="2"/>
</dbReference>
<gene>
    <name evidence="9" type="primary">der</name>
    <name evidence="13" type="ORF">HMPREF9706_00212</name>
</gene>
<dbReference type="PANTHER" id="PTHR43834:SF6">
    <property type="entry name" value="GTPASE DER"/>
    <property type="match status" value="1"/>
</dbReference>